<evidence type="ECO:0000313" key="3">
    <source>
        <dbReference type="Proteomes" id="UP000051574"/>
    </source>
</evidence>
<keyword evidence="3" id="KW-1185">Reference proteome</keyword>
<proteinExistence type="predicted"/>
<name>A0A0T6B648_9SCAR</name>
<comment type="caution">
    <text evidence="2">The sequence shown here is derived from an EMBL/GenBank/DDBJ whole genome shotgun (WGS) entry which is preliminary data.</text>
</comment>
<keyword evidence="1" id="KW-1133">Transmembrane helix</keyword>
<keyword evidence="1" id="KW-0812">Transmembrane</keyword>
<dbReference type="OrthoDB" id="6478865at2759"/>
<dbReference type="Proteomes" id="UP000051574">
    <property type="component" value="Unassembled WGS sequence"/>
</dbReference>
<evidence type="ECO:0000313" key="2">
    <source>
        <dbReference type="EMBL" id="KRT82661.1"/>
    </source>
</evidence>
<feature type="non-terminal residue" evidence="2">
    <location>
        <position position="185"/>
    </location>
</feature>
<dbReference type="SUPFAM" id="SSF48726">
    <property type="entry name" value="Immunoglobulin"/>
    <property type="match status" value="1"/>
</dbReference>
<dbReference type="InterPro" id="IPR013783">
    <property type="entry name" value="Ig-like_fold"/>
</dbReference>
<dbReference type="AlphaFoldDB" id="A0A0T6B648"/>
<sequence>MILEKKKSYSTYQNFTCQASEAYPQPTVFLFKDTEEQDVYDKTSLESVEWTTQKHSNGKFSVAVTSTIKSSKLDYGSLIFCELRIPGTGYVKRKSLLYYPPGMQCFGNNLFIEITVFVFGVMLVTVKIYYLPLLRFAGCYLTICQFCACRRGWFRLRSLCEKHFIFLHVPHHLLYTLLCREFKLN</sequence>
<accession>A0A0T6B648</accession>
<gene>
    <name evidence="2" type="ORF">AMK59_4860</name>
</gene>
<evidence type="ECO:0000256" key="1">
    <source>
        <dbReference type="SAM" id="Phobius"/>
    </source>
</evidence>
<dbReference type="Gene3D" id="2.60.40.10">
    <property type="entry name" value="Immunoglobulins"/>
    <property type="match status" value="1"/>
</dbReference>
<dbReference type="EMBL" id="LJIG01009647">
    <property type="protein sequence ID" value="KRT82661.1"/>
    <property type="molecule type" value="Genomic_DNA"/>
</dbReference>
<protein>
    <submittedName>
        <fullName evidence="2">Immunoglobulin</fullName>
    </submittedName>
</protein>
<dbReference type="InterPro" id="IPR036179">
    <property type="entry name" value="Ig-like_dom_sf"/>
</dbReference>
<reference evidence="2 3" key="1">
    <citation type="submission" date="2015-09" db="EMBL/GenBank/DDBJ databases">
        <title>Draft genome of the scarab beetle Oryctes borbonicus.</title>
        <authorList>
            <person name="Meyer J.M."/>
            <person name="Markov G.V."/>
            <person name="Baskaran P."/>
            <person name="Herrmann M."/>
            <person name="Sommer R.J."/>
            <person name="Roedelsperger C."/>
        </authorList>
    </citation>
    <scope>NUCLEOTIDE SEQUENCE [LARGE SCALE GENOMIC DNA]</scope>
    <source>
        <strain evidence="2">OB123</strain>
        <tissue evidence="2">Whole animal</tissue>
    </source>
</reference>
<keyword evidence="1" id="KW-0472">Membrane</keyword>
<feature type="transmembrane region" description="Helical" evidence="1">
    <location>
        <begin position="102"/>
        <end position="123"/>
    </location>
</feature>
<organism evidence="2 3">
    <name type="scientific">Oryctes borbonicus</name>
    <dbReference type="NCBI Taxonomy" id="1629725"/>
    <lineage>
        <taxon>Eukaryota</taxon>
        <taxon>Metazoa</taxon>
        <taxon>Ecdysozoa</taxon>
        <taxon>Arthropoda</taxon>
        <taxon>Hexapoda</taxon>
        <taxon>Insecta</taxon>
        <taxon>Pterygota</taxon>
        <taxon>Neoptera</taxon>
        <taxon>Endopterygota</taxon>
        <taxon>Coleoptera</taxon>
        <taxon>Polyphaga</taxon>
        <taxon>Scarabaeiformia</taxon>
        <taxon>Scarabaeidae</taxon>
        <taxon>Dynastinae</taxon>
        <taxon>Oryctes</taxon>
    </lineage>
</organism>